<evidence type="ECO:0000313" key="3">
    <source>
        <dbReference type="Proteomes" id="UP000085678"/>
    </source>
</evidence>
<dbReference type="OrthoDB" id="6117306at2759"/>
<dbReference type="PANTHER" id="PTHR24024">
    <property type="entry name" value="PULMONARY SURFACTANT-ASSOCIATED PROTEIN A"/>
    <property type="match status" value="1"/>
</dbReference>
<feature type="compositionally biased region" description="Basic residues" evidence="1">
    <location>
        <begin position="104"/>
        <end position="116"/>
    </location>
</feature>
<feature type="region of interest" description="Disordered" evidence="1">
    <location>
        <begin position="84"/>
        <end position="124"/>
    </location>
</feature>
<accession>A0A1S3JMU7</accession>
<sequence>MELCKKVMFIVFLFALAITLSQETRALGLYGEDLETGTMGFKDVTELLLQEMRCRSIQNKQQRQINLLGNLARKLQRQVQDITQKLPHSEDEENLEEPPIFHRSANKTHTRNKRNIRSGPLPSGIASGATYTRWGRKTCPPGAELVYDGVIGGSLYTHNGGGSDLQCLPHNPQWGTYKDGFQSSAFMYGAELEIQANDPFNKVNTGRIRTLQDETPVCAVCRSINRSSQVMIPARRECPESWTQEYNGYLMSSHHGHKRSQFVCIDGAPEVNEGGTGNQNGALLYVVEAKCGSLPCPSYVDGRELTCVVCSK</sequence>
<keyword evidence="2" id="KW-0732">Signal</keyword>
<feature type="signal peptide" evidence="2">
    <location>
        <begin position="1"/>
        <end position="26"/>
    </location>
</feature>
<protein>
    <submittedName>
        <fullName evidence="4">Short-chain collagen C4-like</fullName>
    </submittedName>
</protein>
<evidence type="ECO:0000256" key="2">
    <source>
        <dbReference type="SAM" id="SignalP"/>
    </source>
</evidence>
<name>A0A1S3JMU7_LINAN</name>
<dbReference type="GO" id="GO:0005615">
    <property type="term" value="C:extracellular space"/>
    <property type="evidence" value="ECO:0007669"/>
    <property type="project" value="TreeGrafter"/>
</dbReference>
<keyword evidence="3" id="KW-1185">Reference proteome</keyword>
<dbReference type="KEGG" id="lak:106174444"/>
<organism evidence="3 4">
    <name type="scientific">Lingula anatina</name>
    <name type="common">Brachiopod</name>
    <name type="synonym">Lingula unguis</name>
    <dbReference type="NCBI Taxonomy" id="7574"/>
    <lineage>
        <taxon>Eukaryota</taxon>
        <taxon>Metazoa</taxon>
        <taxon>Spiralia</taxon>
        <taxon>Lophotrochozoa</taxon>
        <taxon>Brachiopoda</taxon>
        <taxon>Linguliformea</taxon>
        <taxon>Lingulata</taxon>
        <taxon>Lingulida</taxon>
        <taxon>Linguloidea</taxon>
        <taxon>Lingulidae</taxon>
        <taxon>Lingula</taxon>
    </lineage>
</organism>
<dbReference type="Proteomes" id="UP000085678">
    <property type="component" value="Unplaced"/>
</dbReference>
<feature type="chain" id="PRO_5010226390" evidence="2">
    <location>
        <begin position="27"/>
        <end position="312"/>
    </location>
</feature>
<evidence type="ECO:0000313" key="4">
    <source>
        <dbReference type="RefSeq" id="XP_013411466.1"/>
    </source>
</evidence>
<dbReference type="RefSeq" id="XP_013411466.1">
    <property type="nucleotide sequence ID" value="XM_013556012.1"/>
</dbReference>
<dbReference type="PANTHER" id="PTHR24024:SF18">
    <property type="entry name" value="SHORT-CHAIN COLLAGEN C4-LIKE"/>
    <property type="match status" value="1"/>
</dbReference>
<gene>
    <name evidence="4" type="primary">LOC106174444</name>
</gene>
<dbReference type="GeneID" id="106174444"/>
<dbReference type="AlphaFoldDB" id="A0A1S3JMU7"/>
<dbReference type="InParanoid" id="A0A1S3JMU7"/>
<evidence type="ECO:0000256" key="1">
    <source>
        <dbReference type="SAM" id="MobiDB-lite"/>
    </source>
</evidence>
<reference evidence="4" key="1">
    <citation type="submission" date="2025-08" db="UniProtKB">
        <authorList>
            <consortium name="RefSeq"/>
        </authorList>
    </citation>
    <scope>IDENTIFICATION</scope>
    <source>
        <tissue evidence="4">Gonads</tissue>
    </source>
</reference>
<dbReference type="InterPro" id="IPR051077">
    <property type="entry name" value="Ca-dependent_lectin"/>
</dbReference>
<proteinExistence type="predicted"/>